<dbReference type="InterPro" id="IPR036412">
    <property type="entry name" value="HAD-like_sf"/>
</dbReference>
<dbReference type="Proteomes" id="UP001243364">
    <property type="component" value="Unassembled WGS sequence"/>
</dbReference>
<sequence length="313" mass="35583">MRPEEIPGWISRALPVPDRTVVWLLDVDDTLTDTQSMHHDAAESVASELSGSMTTSLAASVARRFREVFDELLVLHQQVSTADRAALNSVKELESRVRGHQVEIQEKWGITRLFSREILLRIAVEDCGASLPPKELNRCVDRYWDHMREHPFVFPDAARFSRRLASHSMPVYLMTSSDARYRECDDGQFAYDPRASRKDKRKRMVNLRNHGISYASSFIGDPIDKPSREFYEFVFSGISRDLDAPLQSLSIVVAGDSYRSDIQTPLEICDSTIGVLCRREQSAVRVEADRVLSVGDFDMLTRMLDVIEGEDRG</sequence>
<accession>A0ABU0Q7B2</accession>
<dbReference type="Gene3D" id="1.20.120.1600">
    <property type="match status" value="1"/>
</dbReference>
<evidence type="ECO:0000313" key="1">
    <source>
        <dbReference type="EMBL" id="MDQ0686553.1"/>
    </source>
</evidence>
<gene>
    <name evidence="1" type="ORF">QFZ56_005516</name>
</gene>
<proteinExistence type="predicted"/>
<dbReference type="InterPro" id="IPR023214">
    <property type="entry name" value="HAD_sf"/>
</dbReference>
<evidence type="ECO:0000313" key="2">
    <source>
        <dbReference type="Proteomes" id="UP001243364"/>
    </source>
</evidence>
<dbReference type="Gene3D" id="3.40.50.1000">
    <property type="entry name" value="HAD superfamily/HAD-like"/>
    <property type="match status" value="1"/>
</dbReference>
<dbReference type="RefSeq" id="WP_307046248.1">
    <property type="nucleotide sequence ID" value="NZ_JAUSYA010000001.1"/>
</dbReference>
<comment type="caution">
    <text evidence="1">The sequence shown here is derived from an EMBL/GenBank/DDBJ whole genome shotgun (WGS) entry which is preliminary data.</text>
</comment>
<name>A0ABU0Q7B2_STRAH</name>
<reference evidence="1 2" key="1">
    <citation type="submission" date="2023-07" db="EMBL/GenBank/DDBJ databases">
        <title>Comparative genomics of wheat-associated soil bacteria to identify genetic determinants of phenazine resistance.</title>
        <authorList>
            <person name="Mouncey N."/>
        </authorList>
    </citation>
    <scope>NUCLEOTIDE SEQUENCE [LARGE SCALE GENOMIC DNA]</scope>
    <source>
        <strain evidence="1 2">W4I19-2</strain>
    </source>
</reference>
<keyword evidence="2" id="KW-1185">Reference proteome</keyword>
<dbReference type="EMBL" id="JAUSYA010000001">
    <property type="protein sequence ID" value="MDQ0686553.1"/>
    <property type="molecule type" value="Genomic_DNA"/>
</dbReference>
<dbReference type="SUPFAM" id="SSF56784">
    <property type="entry name" value="HAD-like"/>
    <property type="match status" value="1"/>
</dbReference>
<protein>
    <submittedName>
        <fullName evidence="1">FMN phosphatase YigB (HAD superfamily)</fullName>
    </submittedName>
</protein>
<organism evidence="1 2">
    <name type="scientific">Streptomyces achromogenes</name>
    <dbReference type="NCBI Taxonomy" id="67255"/>
    <lineage>
        <taxon>Bacteria</taxon>
        <taxon>Bacillati</taxon>
        <taxon>Actinomycetota</taxon>
        <taxon>Actinomycetes</taxon>
        <taxon>Kitasatosporales</taxon>
        <taxon>Streptomycetaceae</taxon>
        <taxon>Streptomyces</taxon>
    </lineage>
</organism>